<dbReference type="GO" id="GO:0016787">
    <property type="term" value="F:hydrolase activity"/>
    <property type="evidence" value="ECO:0007669"/>
    <property type="project" value="UniProtKB-KW"/>
</dbReference>
<dbReference type="EMBL" id="DVHN01000001">
    <property type="protein sequence ID" value="HIR87369.1"/>
    <property type="molecule type" value="Genomic_DNA"/>
</dbReference>
<dbReference type="Proteomes" id="UP000824201">
    <property type="component" value="Unassembled WGS sequence"/>
</dbReference>
<reference evidence="2" key="2">
    <citation type="journal article" date="2021" name="PeerJ">
        <title>Extensive microbial diversity within the chicken gut microbiome revealed by metagenomics and culture.</title>
        <authorList>
            <person name="Gilroy R."/>
            <person name="Ravi A."/>
            <person name="Getino M."/>
            <person name="Pursley I."/>
            <person name="Horton D.L."/>
            <person name="Alikhan N.F."/>
            <person name="Baker D."/>
            <person name="Gharbi K."/>
            <person name="Hall N."/>
            <person name="Watson M."/>
            <person name="Adriaenssens E.M."/>
            <person name="Foster-Nyarko E."/>
            <person name="Jarju S."/>
            <person name="Secka A."/>
            <person name="Antonio M."/>
            <person name="Oren A."/>
            <person name="Chaudhuri R.R."/>
            <person name="La Ragione R."/>
            <person name="Hildebrand F."/>
            <person name="Pallen M.J."/>
        </authorList>
    </citation>
    <scope>NUCLEOTIDE SEQUENCE</scope>
    <source>
        <strain evidence="2">ChiW13-3771</strain>
    </source>
</reference>
<organism evidence="2 3">
    <name type="scientific">Candidatus Fimimorpha faecalis</name>
    <dbReference type="NCBI Taxonomy" id="2840824"/>
    <lineage>
        <taxon>Bacteria</taxon>
        <taxon>Bacillati</taxon>
        <taxon>Bacillota</taxon>
        <taxon>Clostridia</taxon>
        <taxon>Eubacteriales</taxon>
        <taxon>Candidatus Fimimorpha</taxon>
    </lineage>
</organism>
<dbReference type="PANTHER" id="PTHR11614">
    <property type="entry name" value="PHOSPHOLIPASE-RELATED"/>
    <property type="match status" value="1"/>
</dbReference>
<accession>A0A9D1EBU8</accession>
<dbReference type="InterPro" id="IPR029058">
    <property type="entry name" value="AB_hydrolase_fold"/>
</dbReference>
<sequence length="318" mass="36669">MSVVKNISLPSVIRTERLHTVIWIPQKEVKAVLQIVHGMVEYIERYEPFAAYLNKSGIAVIGHDQLGHGYTAKEEKDLGFFCEKDGDRAVIFDIHQVTTYAKKQFPNVPFFLMGHSMGSFFVRNYMMKFGKELDGVILMGTGYHCLPEARLGELLASGLIQLFGSRYRSRFIDQIVLGSYNRKFAPNRTEADWISSDKTTVDRYLADRFCTFKFTAGAYRDFFRVLVRVASHENMERIPKNLPIYLISGQEDPVGNFGVGVKKLYDQFKRVGIQDINMTLFPGARHEILNEKQREIIFAYLKKWLNIHTKTETTKEEL</sequence>
<dbReference type="Gene3D" id="3.40.50.1820">
    <property type="entry name" value="alpha/beta hydrolase"/>
    <property type="match status" value="1"/>
</dbReference>
<dbReference type="AlphaFoldDB" id="A0A9D1EBU8"/>
<name>A0A9D1EBU8_9FIRM</name>
<dbReference type="InterPro" id="IPR022742">
    <property type="entry name" value="Hydrolase_4"/>
</dbReference>
<reference evidence="2" key="1">
    <citation type="submission" date="2020-10" db="EMBL/GenBank/DDBJ databases">
        <authorList>
            <person name="Gilroy R."/>
        </authorList>
    </citation>
    <scope>NUCLEOTIDE SEQUENCE</scope>
    <source>
        <strain evidence="2">ChiW13-3771</strain>
    </source>
</reference>
<comment type="caution">
    <text evidence="2">The sequence shown here is derived from an EMBL/GenBank/DDBJ whole genome shotgun (WGS) entry which is preliminary data.</text>
</comment>
<keyword evidence="2" id="KW-0378">Hydrolase</keyword>
<protein>
    <submittedName>
        <fullName evidence="2">Alpha/beta fold hydrolase</fullName>
    </submittedName>
</protein>
<dbReference type="Pfam" id="PF12146">
    <property type="entry name" value="Hydrolase_4"/>
    <property type="match status" value="1"/>
</dbReference>
<evidence type="ECO:0000259" key="1">
    <source>
        <dbReference type="Pfam" id="PF12146"/>
    </source>
</evidence>
<dbReference type="SUPFAM" id="SSF53474">
    <property type="entry name" value="alpha/beta-Hydrolases"/>
    <property type="match status" value="1"/>
</dbReference>
<dbReference type="InterPro" id="IPR051044">
    <property type="entry name" value="MAG_DAG_Lipase"/>
</dbReference>
<gene>
    <name evidence="2" type="ORF">IAC96_00315</name>
</gene>
<evidence type="ECO:0000313" key="2">
    <source>
        <dbReference type="EMBL" id="HIR87369.1"/>
    </source>
</evidence>
<feature type="domain" description="Serine aminopeptidase S33" evidence="1">
    <location>
        <begin position="28"/>
        <end position="293"/>
    </location>
</feature>
<evidence type="ECO:0000313" key="3">
    <source>
        <dbReference type="Proteomes" id="UP000824201"/>
    </source>
</evidence>
<proteinExistence type="predicted"/>